<keyword evidence="6" id="KW-0028">Amino-acid biosynthesis</keyword>
<dbReference type="OrthoDB" id="9802008at2"/>
<dbReference type="SUPFAM" id="SSF55021">
    <property type="entry name" value="ACT-like"/>
    <property type="match status" value="1"/>
</dbReference>
<name>A0A0V8QCF4_9FIRM</name>
<dbReference type="FunFam" id="1.10.3660.10:FF:000003">
    <property type="entry name" value="Prephenate dehydrogenase"/>
    <property type="match status" value="1"/>
</dbReference>
<dbReference type="GO" id="GO:0006571">
    <property type="term" value="P:tyrosine biosynthetic process"/>
    <property type="evidence" value="ECO:0007669"/>
    <property type="project" value="UniProtKB-UniPathway"/>
</dbReference>
<dbReference type="RefSeq" id="WP_058353829.1">
    <property type="nucleotide sequence ID" value="NZ_CABMMD010000194.1"/>
</dbReference>
<dbReference type="UniPathway" id="UPA00122">
    <property type="reaction ID" value="UER00961"/>
</dbReference>
<evidence type="ECO:0000313" key="13">
    <source>
        <dbReference type="EMBL" id="KSV57926.1"/>
    </source>
</evidence>
<evidence type="ECO:0000256" key="4">
    <source>
        <dbReference type="ARBA" id="ARBA00016891"/>
    </source>
</evidence>
<dbReference type="Proteomes" id="UP000054874">
    <property type="component" value="Unassembled WGS sequence"/>
</dbReference>
<comment type="pathway">
    <text evidence="1">Amino-acid biosynthesis; L-tyrosine biosynthesis; (4-hydroxyphenyl)pyruvate from prephenate (NAD(+) route): step 1/1.</text>
</comment>
<dbReference type="Pfam" id="PF02153">
    <property type="entry name" value="PDH_N"/>
    <property type="match status" value="1"/>
</dbReference>
<reference evidence="13 14" key="1">
    <citation type="submission" date="2015-11" db="EMBL/GenBank/DDBJ databases">
        <title>Butyribacter intestini gen. nov., sp. nov., a butyric acid-producing bacterium of the family Lachnospiraceae isolated from the human faeces.</title>
        <authorList>
            <person name="Zou Y."/>
            <person name="Xue W."/>
            <person name="Luo G."/>
            <person name="Lv M."/>
        </authorList>
    </citation>
    <scope>NUCLEOTIDE SEQUENCE [LARGE SCALE GENOMIC DNA]</scope>
    <source>
        <strain evidence="13 14">ACET-33324</strain>
    </source>
</reference>
<evidence type="ECO:0000256" key="2">
    <source>
        <dbReference type="ARBA" id="ARBA00007964"/>
    </source>
</evidence>
<feature type="domain" description="Prephenate/arogenate dehydrogenase" evidence="11">
    <location>
        <begin position="5"/>
        <end position="296"/>
    </location>
</feature>
<dbReference type="PANTHER" id="PTHR21363">
    <property type="entry name" value="PREPHENATE DEHYDROGENASE"/>
    <property type="match status" value="1"/>
</dbReference>
<comment type="catalytic activity">
    <reaction evidence="10">
        <text>prephenate + NAD(+) = 3-(4-hydroxyphenyl)pyruvate + CO2 + NADH</text>
        <dbReference type="Rhea" id="RHEA:13869"/>
        <dbReference type="ChEBI" id="CHEBI:16526"/>
        <dbReference type="ChEBI" id="CHEBI:29934"/>
        <dbReference type="ChEBI" id="CHEBI:36242"/>
        <dbReference type="ChEBI" id="CHEBI:57540"/>
        <dbReference type="ChEBI" id="CHEBI:57945"/>
        <dbReference type="EC" id="1.3.1.12"/>
    </reaction>
</comment>
<dbReference type="EMBL" id="LNAM01000194">
    <property type="protein sequence ID" value="KSV57926.1"/>
    <property type="molecule type" value="Genomic_DNA"/>
</dbReference>
<dbReference type="InterPro" id="IPR046825">
    <property type="entry name" value="PDH_C"/>
</dbReference>
<comment type="similarity">
    <text evidence="2">Belongs to the prephenate/arogenate dehydrogenase family.</text>
</comment>
<proteinExistence type="inferred from homology"/>
<keyword evidence="8" id="KW-0520">NAD</keyword>
<dbReference type="InterPro" id="IPR045865">
    <property type="entry name" value="ACT-like_dom_sf"/>
</dbReference>
<dbReference type="EC" id="1.3.1.12" evidence="3"/>
<evidence type="ECO:0000256" key="6">
    <source>
        <dbReference type="ARBA" id="ARBA00022605"/>
    </source>
</evidence>
<accession>A0A0V8QCF4</accession>
<dbReference type="FunFam" id="3.40.50.720:FF:000208">
    <property type="entry name" value="Prephenate dehydrogenase"/>
    <property type="match status" value="1"/>
</dbReference>
<keyword evidence="7" id="KW-0560">Oxidoreductase</keyword>
<protein>
    <recommendedName>
        <fullName evidence="4">Prephenate dehydrogenase</fullName>
        <ecNumber evidence="3">1.3.1.12</ecNumber>
    </recommendedName>
</protein>
<organism evidence="13 14">
    <name type="scientific">Acetivibrio ethanolgignens</name>
    <dbReference type="NCBI Taxonomy" id="290052"/>
    <lineage>
        <taxon>Bacteria</taxon>
        <taxon>Bacillati</taxon>
        <taxon>Bacillota</taxon>
        <taxon>Clostridia</taxon>
        <taxon>Eubacteriales</taxon>
        <taxon>Oscillospiraceae</taxon>
        <taxon>Acetivibrio</taxon>
    </lineage>
</organism>
<dbReference type="PANTHER" id="PTHR21363:SF0">
    <property type="entry name" value="PREPHENATE DEHYDROGENASE [NADP(+)]"/>
    <property type="match status" value="1"/>
</dbReference>
<dbReference type="PROSITE" id="PS51176">
    <property type="entry name" value="PDH_ADH"/>
    <property type="match status" value="1"/>
</dbReference>
<dbReference type="InterPro" id="IPR036291">
    <property type="entry name" value="NAD(P)-bd_dom_sf"/>
</dbReference>
<dbReference type="InterPro" id="IPR008927">
    <property type="entry name" value="6-PGluconate_DH-like_C_sf"/>
</dbReference>
<evidence type="ECO:0000256" key="7">
    <source>
        <dbReference type="ARBA" id="ARBA00023002"/>
    </source>
</evidence>
<evidence type="ECO:0000259" key="12">
    <source>
        <dbReference type="PROSITE" id="PS51671"/>
    </source>
</evidence>
<keyword evidence="5" id="KW-0827">Tyrosine biosynthesis</keyword>
<dbReference type="InterPro" id="IPR002912">
    <property type="entry name" value="ACT_dom"/>
</dbReference>
<evidence type="ECO:0000256" key="9">
    <source>
        <dbReference type="ARBA" id="ARBA00023141"/>
    </source>
</evidence>
<evidence type="ECO:0000259" key="11">
    <source>
        <dbReference type="PROSITE" id="PS51176"/>
    </source>
</evidence>
<gene>
    <name evidence="13" type="ORF">ASU35_14785</name>
</gene>
<evidence type="ECO:0000256" key="10">
    <source>
        <dbReference type="ARBA" id="ARBA00049260"/>
    </source>
</evidence>
<dbReference type="STRING" id="290052.ASU35_14785"/>
<dbReference type="InterPro" id="IPR003099">
    <property type="entry name" value="Prephen_DH"/>
</dbReference>
<evidence type="ECO:0000256" key="5">
    <source>
        <dbReference type="ARBA" id="ARBA00022498"/>
    </source>
</evidence>
<evidence type="ECO:0000256" key="3">
    <source>
        <dbReference type="ARBA" id="ARBA00012068"/>
    </source>
</evidence>
<evidence type="ECO:0000313" key="14">
    <source>
        <dbReference type="Proteomes" id="UP000054874"/>
    </source>
</evidence>
<dbReference type="GO" id="GO:0004665">
    <property type="term" value="F:prephenate dehydrogenase (NADP+) activity"/>
    <property type="evidence" value="ECO:0007669"/>
    <property type="project" value="InterPro"/>
</dbReference>
<evidence type="ECO:0000256" key="1">
    <source>
        <dbReference type="ARBA" id="ARBA00005067"/>
    </source>
</evidence>
<dbReference type="Gene3D" id="3.40.50.720">
    <property type="entry name" value="NAD(P)-binding Rossmann-like Domain"/>
    <property type="match status" value="1"/>
</dbReference>
<evidence type="ECO:0000256" key="8">
    <source>
        <dbReference type="ARBA" id="ARBA00023027"/>
    </source>
</evidence>
<dbReference type="InterPro" id="IPR050812">
    <property type="entry name" value="Preph/Arog_dehydrog"/>
</dbReference>
<dbReference type="SUPFAM" id="SSF51735">
    <property type="entry name" value="NAD(P)-binding Rossmann-fold domains"/>
    <property type="match status" value="1"/>
</dbReference>
<keyword evidence="9" id="KW-0057">Aromatic amino acid biosynthesis</keyword>
<dbReference type="InterPro" id="IPR046826">
    <property type="entry name" value="PDH_N"/>
</dbReference>
<dbReference type="GO" id="GO:0008977">
    <property type="term" value="F:prephenate dehydrogenase (NAD+) activity"/>
    <property type="evidence" value="ECO:0007669"/>
    <property type="project" value="UniProtKB-EC"/>
</dbReference>
<dbReference type="Pfam" id="PF20463">
    <property type="entry name" value="PDH_C"/>
    <property type="match status" value="1"/>
</dbReference>
<dbReference type="GO" id="GO:0070403">
    <property type="term" value="F:NAD+ binding"/>
    <property type="evidence" value="ECO:0007669"/>
    <property type="project" value="InterPro"/>
</dbReference>
<dbReference type="AlphaFoldDB" id="A0A0V8QCF4"/>
<comment type="caution">
    <text evidence="13">The sequence shown here is derived from an EMBL/GenBank/DDBJ whole genome shotgun (WGS) entry which is preliminary data.</text>
</comment>
<keyword evidence="14" id="KW-1185">Reference proteome</keyword>
<dbReference type="SUPFAM" id="SSF48179">
    <property type="entry name" value="6-phosphogluconate dehydrogenase C-terminal domain-like"/>
    <property type="match status" value="1"/>
</dbReference>
<sequence length="370" mass="40828">METDFCAGFIGFGLIGGSIAKALKKAYPACQLYALNHHGTIPHPSLQKALEDGILDGIETSLEEKLMRCRIIFLCAPVLTNISYLKSLKPLLSKNTILTDVGSVKGNIYEAVQKLSMTASFIGGHPMTGSEKTGYENADSLLMENAYYILTPTEDASARDLTFLKNLVEAMGSIPIVLDCNEHDNIVAAISHVPHIIASSLVNMVRTSDDEENHMFSLAAGGFKDITRIASSSPVMWQNICLTNSDSITTFLDRYIGELSSMKALISEKEEARLLNTFQAAKDYRDSIPKRRVNAPGRVYELYLDIIDEAGAIASIATLLASNSISIKNIGILHNREFEEGVLHMEFYEDTAVEQAADLLKRHHYTIYQR</sequence>
<dbReference type="Gene3D" id="1.10.3660.10">
    <property type="entry name" value="6-phosphogluconate dehydrogenase C-terminal like domain"/>
    <property type="match status" value="1"/>
</dbReference>
<dbReference type="PROSITE" id="PS51671">
    <property type="entry name" value="ACT"/>
    <property type="match status" value="1"/>
</dbReference>
<feature type="domain" description="ACT" evidence="12">
    <location>
        <begin position="301"/>
        <end position="370"/>
    </location>
</feature>